<sequence>MFRIHSAIRSTICVLSVLALLLIPLTKADAHAYSASYTTLNLTKTSSEMTFSLDELSVIELTKGDLNNNGILDPDEFVGVKEQLIELLQNNLQFTLNNENQTWTTLESFTLDGEGKAAKVTLKVFYPPVSDSKTVGFIDHLYSNAKDGSTNYVNLVTITYGKKSTSSALSGKYRSWSMQITESDYSSLLQDGQPGTTEGTATDESSASESISGWYSFFKLGMDHILTGYDHLLFLFSLLIARQKFKQYASMITAFTIAHSITLSLTVLGIINVPSYIVEPAIALSICYVAIDNIVRKQVSYRWVLTFLFGLIHGMGFADILQEMNIPKNQLAVNLISFNIGIETVQVILVAILLPLLVLLHRWRFSRNAVLGGSTLALILGGIWLVERVTSNL</sequence>
<name>A0A494X9G0_9BACL</name>
<feature type="transmembrane region" description="Helical" evidence="1">
    <location>
        <begin position="302"/>
        <end position="321"/>
    </location>
</feature>
<dbReference type="Proteomes" id="UP000282076">
    <property type="component" value="Unassembled WGS sequence"/>
</dbReference>
<dbReference type="RefSeq" id="WP_120979719.1">
    <property type="nucleotide sequence ID" value="NZ_RBZM01000013.1"/>
</dbReference>
<dbReference type="InterPro" id="IPR018247">
    <property type="entry name" value="EF_Hand_1_Ca_BS"/>
</dbReference>
<dbReference type="InterPro" id="IPR032809">
    <property type="entry name" value="Put_HupE_UreJ"/>
</dbReference>
<accession>A0A494X9G0</accession>
<feature type="transmembrane region" description="Helical" evidence="1">
    <location>
        <begin position="248"/>
        <end position="271"/>
    </location>
</feature>
<comment type="caution">
    <text evidence="2">The sequence shown here is derived from an EMBL/GenBank/DDBJ whole genome shotgun (WGS) entry which is preliminary data.</text>
</comment>
<feature type="transmembrane region" description="Helical" evidence="1">
    <location>
        <begin position="333"/>
        <end position="357"/>
    </location>
</feature>
<dbReference type="EMBL" id="RBZM01000013">
    <property type="protein sequence ID" value="RKP46291.1"/>
    <property type="molecule type" value="Genomic_DNA"/>
</dbReference>
<feature type="transmembrane region" description="Helical" evidence="1">
    <location>
        <begin position="369"/>
        <end position="386"/>
    </location>
</feature>
<protein>
    <submittedName>
        <fullName evidence="2">HupE/UreJ family protein</fullName>
    </submittedName>
</protein>
<organism evidence="2 3">
    <name type="scientific">Cohnella endophytica</name>
    <dbReference type="NCBI Taxonomy" id="2419778"/>
    <lineage>
        <taxon>Bacteria</taxon>
        <taxon>Bacillati</taxon>
        <taxon>Bacillota</taxon>
        <taxon>Bacilli</taxon>
        <taxon>Bacillales</taxon>
        <taxon>Paenibacillaceae</taxon>
        <taxon>Cohnella</taxon>
    </lineage>
</organism>
<dbReference type="PROSITE" id="PS00018">
    <property type="entry name" value="EF_HAND_1"/>
    <property type="match status" value="1"/>
</dbReference>
<proteinExistence type="predicted"/>
<keyword evidence="1" id="KW-0472">Membrane</keyword>
<dbReference type="Pfam" id="PF13795">
    <property type="entry name" value="HupE_UreJ_2"/>
    <property type="match status" value="1"/>
</dbReference>
<dbReference type="AlphaFoldDB" id="A0A494X9G0"/>
<dbReference type="OrthoDB" id="9808870at2"/>
<evidence type="ECO:0000313" key="3">
    <source>
        <dbReference type="Proteomes" id="UP000282076"/>
    </source>
</evidence>
<reference evidence="2 3" key="1">
    <citation type="submission" date="2018-10" db="EMBL/GenBank/DDBJ databases">
        <title>Cohnella sp. M2MS4P-1, whole genome shotgun sequence.</title>
        <authorList>
            <person name="Tuo L."/>
        </authorList>
    </citation>
    <scope>NUCLEOTIDE SEQUENCE [LARGE SCALE GENOMIC DNA]</scope>
    <source>
        <strain evidence="2 3">M2MS4P-1</strain>
    </source>
</reference>
<keyword evidence="3" id="KW-1185">Reference proteome</keyword>
<gene>
    <name evidence="2" type="ORF">D7Z26_24760</name>
</gene>
<keyword evidence="1" id="KW-0812">Transmembrane</keyword>
<evidence type="ECO:0000313" key="2">
    <source>
        <dbReference type="EMBL" id="RKP46291.1"/>
    </source>
</evidence>
<evidence type="ECO:0000256" key="1">
    <source>
        <dbReference type="SAM" id="Phobius"/>
    </source>
</evidence>
<keyword evidence="1" id="KW-1133">Transmembrane helix</keyword>